<reference evidence="1 2" key="1">
    <citation type="submission" date="2024-09" db="EMBL/GenBank/DDBJ databases">
        <authorList>
            <person name="Sun Q."/>
            <person name="Mori K."/>
        </authorList>
    </citation>
    <scope>NUCLEOTIDE SEQUENCE [LARGE SCALE GENOMIC DNA]</scope>
    <source>
        <strain evidence="1 2">TBRC 4575</strain>
    </source>
</reference>
<dbReference type="Pfam" id="PF09485">
    <property type="entry name" value="CRISPR_Cse2"/>
    <property type="match status" value="1"/>
</dbReference>
<comment type="caution">
    <text evidence="1">The sequence shown here is derived from an EMBL/GenBank/DDBJ whole genome shotgun (WGS) entry which is preliminary data.</text>
</comment>
<evidence type="ECO:0000313" key="1">
    <source>
        <dbReference type="EMBL" id="MFC0423638.1"/>
    </source>
</evidence>
<name>A0ABV6K2F0_9LACO</name>
<dbReference type="CDD" id="cd09731">
    <property type="entry name" value="Cse2_I-E"/>
    <property type="match status" value="1"/>
</dbReference>
<evidence type="ECO:0000313" key="2">
    <source>
        <dbReference type="Proteomes" id="UP001589855"/>
    </source>
</evidence>
<accession>A0ABV6K2F0</accession>
<protein>
    <submittedName>
        <fullName evidence="1">Type I-E CRISPR-associated protein Cse2/CasB</fullName>
    </submittedName>
</protein>
<dbReference type="InterPro" id="IPR013382">
    <property type="entry name" value="CRISPR-assoc_prot_Cse2"/>
</dbReference>
<dbReference type="NCBIfam" id="TIGR02548">
    <property type="entry name" value="casB_cse2"/>
    <property type="match status" value="1"/>
</dbReference>
<dbReference type="RefSeq" id="WP_137645879.1">
    <property type="nucleotide sequence ID" value="NZ_BAABRM010000028.1"/>
</dbReference>
<dbReference type="EMBL" id="JBHLUK010000056">
    <property type="protein sequence ID" value="MFC0423638.1"/>
    <property type="molecule type" value="Genomic_DNA"/>
</dbReference>
<proteinExistence type="predicted"/>
<dbReference type="Proteomes" id="UP001589855">
    <property type="component" value="Unassembled WGS sequence"/>
</dbReference>
<keyword evidence="2" id="KW-1185">Reference proteome</keyword>
<gene>
    <name evidence="1" type="primary">casB</name>
    <name evidence="1" type="synonym">cse2</name>
    <name evidence="1" type="ORF">ACFFGS_05825</name>
</gene>
<sequence>MTNEIAKSTRQIILRLYNDGNENKGVLASLRTAPKLTSPRAQSVWPVMLGSIPETMLSRDGQPTKAEKAVYAAVRLYAIHQQAQSTFVYDQLGWKHQDENGEEKTKGKDLFAALALIRANPDYKDALDRRVQAVLATTNIDAVFDALGHLVSMLKARSAGVQVDYGQLAQDFYQFQFGYTAANRIRLRWGQQYFFVQTDHTQTKGE</sequence>
<organism evidence="1 2">
    <name type="scientific">Lactiplantibacillus plajomi</name>
    <dbReference type="NCBI Taxonomy" id="1457217"/>
    <lineage>
        <taxon>Bacteria</taxon>
        <taxon>Bacillati</taxon>
        <taxon>Bacillota</taxon>
        <taxon>Bacilli</taxon>
        <taxon>Lactobacillales</taxon>
        <taxon>Lactobacillaceae</taxon>
        <taxon>Lactiplantibacillus</taxon>
    </lineage>
</organism>
<dbReference type="Gene3D" id="1.10.520.40">
    <property type="entry name" value="CRISPR-associated protein Cse2"/>
    <property type="match status" value="1"/>
</dbReference>
<dbReference type="InterPro" id="IPR038287">
    <property type="entry name" value="Cse2_sf"/>
</dbReference>